<evidence type="ECO:0000259" key="1">
    <source>
        <dbReference type="Pfam" id="PF07228"/>
    </source>
</evidence>
<dbReference type="KEGG" id="emi:Emin_0751"/>
<gene>
    <name evidence="2" type="ordered locus">Emin_0751</name>
</gene>
<dbReference type="HOGENOM" id="CLU_703441_0_0_0"/>
<dbReference type="Pfam" id="PF07228">
    <property type="entry name" value="SpoIIE"/>
    <property type="match status" value="1"/>
</dbReference>
<evidence type="ECO:0000313" key="2">
    <source>
        <dbReference type="EMBL" id="ACC98306.1"/>
    </source>
</evidence>
<dbReference type="InterPro" id="IPR001932">
    <property type="entry name" value="PPM-type_phosphatase-like_dom"/>
</dbReference>
<organism evidence="2 3">
    <name type="scientific">Elusimicrobium minutum (strain Pei191)</name>
    <dbReference type="NCBI Taxonomy" id="445932"/>
    <lineage>
        <taxon>Bacteria</taxon>
        <taxon>Pseudomonadati</taxon>
        <taxon>Elusimicrobiota</taxon>
        <taxon>Elusimicrobia</taxon>
        <taxon>Elusimicrobiales</taxon>
        <taxon>Elusimicrobiaceae</taxon>
        <taxon>Elusimicrobium</taxon>
    </lineage>
</organism>
<dbReference type="Gene3D" id="3.60.40.10">
    <property type="entry name" value="PPM-type phosphatase domain"/>
    <property type="match status" value="1"/>
</dbReference>
<accession>B2KCR0</accession>
<dbReference type="SUPFAM" id="SSF81606">
    <property type="entry name" value="PP2C-like"/>
    <property type="match status" value="1"/>
</dbReference>
<name>B2KCR0_ELUMP</name>
<proteinExistence type="predicted"/>
<feature type="domain" description="PPM-type phosphatase" evidence="1">
    <location>
        <begin position="35"/>
        <end position="220"/>
    </location>
</feature>
<dbReference type="InterPro" id="IPR036457">
    <property type="entry name" value="PPM-type-like_dom_sf"/>
</dbReference>
<dbReference type="RefSeq" id="WP_012414921.1">
    <property type="nucleotide sequence ID" value="NC_010644.1"/>
</dbReference>
<reference evidence="2 3" key="1">
    <citation type="journal article" date="2009" name="Appl. Environ. Microbiol.">
        <title>Genomic analysis of 'Elusimicrobium minutum,' the first cultivated representative of the phylum 'Elusimicrobia' (formerly termite group 1).</title>
        <authorList>
            <person name="Herlemann D.P.R."/>
            <person name="Geissinger O."/>
            <person name="Ikeda-Ohtsubo W."/>
            <person name="Kunin V."/>
            <person name="Sun H."/>
            <person name="Lapidus A."/>
            <person name="Hugenholtz P."/>
            <person name="Brune A."/>
        </authorList>
    </citation>
    <scope>NUCLEOTIDE SEQUENCE [LARGE SCALE GENOMIC DNA]</scope>
    <source>
        <strain evidence="2 3">Pei191</strain>
    </source>
</reference>
<dbReference type="OrthoDB" id="1090916at2"/>
<dbReference type="STRING" id="445932.Emin_0751"/>
<evidence type="ECO:0000313" key="3">
    <source>
        <dbReference type="Proteomes" id="UP000001029"/>
    </source>
</evidence>
<dbReference type="AlphaFoldDB" id="B2KCR0"/>
<sequence length="390" mass="43268">MNNLYVDIGWQSLIKKGEYICGDHVDIVNYDRSSAVIVLSDGLGSGVKANILSSLTSKIITTMLSQNIKIEDCVETVTATLPVCSVRGLAYSTFTILNFIDNEEVEIICYDNPNVILLRNGQNIELSSVMMDINGKKIHRSKVKLQENDIFIAMSDGAVHAGVGPALNFGWTRDNIVNFMKDISLSGYTAKTLTKILLDECFALYGGEPGDDTTVCTVRIAKREPMNLMIGPPSDRDDCQRMLSLFFSKEGKHILCGGTTSKIAAEFLNKPLVAKLDFLDPDVPPTAEIEGVDLVTEGVVTINKVLSYAKDYLKDNNTYSQWSYKKDGASRIARLLFEEATDINFYVGLAMNPAHQNPELPINFNIKMQLVKELSSCLEKMGKRVKLNYF</sequence>
<dbReference type="Proteomes" id="UP000001029">
    <property type="component" value="Chromosome"/>
</dbReference>
<protein>
    <submittedName>
        <fullName evidence="2">Protein serine/threonine phosphatase</fullName>
    </submittedName>
</protein>
<dbReference type="EMBL" id="CP001055">
    <property type="protein sequence ID" value="ACC98306.1"/>
    <property type="molecule type" value="Genomic_DNA"/>
</dbReference>
<keyword evidence="3" id="KW-1185">Reference proteome</keyword>